<evidence type="ECO:0000256" key="4">
    <source>
        <dbReference type="ARBA" id="ARBA00016961"/>
    </source>
</evidence>
<evidence type="ECO:0000313" key="20">
    <source>
        <dbReference type="Proteomes" id="UP000594771"/>
    </source>
</evidence>
<evidence type="ECO:0000256" key="14">
    <source>
        <dbReference type="PIRSR" id="PIRSR000350-3"/>
    </source>
</evidence>
<keyword evidence="6 16" id="KW-0285">Flavoprotein</keyword>
<feature type="domain" description="Pyridine nucleotide-disulphide oxidoreductase dimerisation" evidence="17">
    <location>
        <begin position="354"/>
        <end position="461"/>
    </location>
</feature>
<dbReference type="PRINTS" id="PR00411">
    <property type="entry name" value="PNDRDTASEI"/>
</dbReference>
<accession>A0A0X8FFX8</accession>
<organism evidence="19 20">
    <name type="scientific">Aerococcus urinae</name>
    <dbReference type="NCBI Taxonomy" id="1376"/>
    <lineage>
        <taxon>Bacteria</taxon>
        <taxon>Bacillati</taxon>
        <taxon>Bacillota</taxon>
        <taxon>Bacilli</taxon>
        <taxon>Lactobacillales</taxon>
        <taxon>Aerococcaceae</taxon>
        <taxon>Aerococcus</taxon>
    </lineage>
</organism>
<evidence type="ECO:0000256" key="2">
    <source>
        <dbReference type="ARBA" id="ARBA00007532"/>
    </source>
</evidence>
<keyword evidence="11 16" id="KW-0676">Redox-active center</keyword>
<keyword evidence="5" id="KW-0963">Cytoplasm</keyword>
<dbReference type="EMBL" id="CP065662">
    <property type="protein sequence ID" value="QPS01722.1"/>
    <property type="molecule type" value="Genomic_DNA"/>
</dbReference>
<evidence type="ECO:0000256" key="11">
    <source>
        <dbReference type="ARBA" id="ARBA00023284"/>
    </source>
</evidence>
<evidence type="ECO:0000256" key="13">
    <source>
        <dbReference type="PIRSR" id="PIRSR000350-2"/>
    </source>
</evidence>
<dbReference type="Pfam" id="PF07992">
    <property type="entry name" value="Pyr_redox_2"/>
    <property type="match status" value="1"/>
</dbReference>
<keyword evidence="8 16" id="KW-0560">Oxidoreductase</keyword>
<dbReference type="InterPro" id="IPR004099">
    <property type="entry name" value="Pyr_nucl-diS_OxRdtase_dimer"/>
</dbReference>
<feature type="disulfide bond" description="Redox-active" evidence="15">
    <location>
        <begin position="42"/>
        <end position="47"/>
    </location>
</feature>
<evidence type="ECO:0000259" key="18">
    <source>
        <dbReference type="Pfam" id="PF07992"/>
    </source>
</evidence>
<evidence type="ECO:0000256" key="8">
    <source>
        <dbReference type="ARBA" id="ARBA00023002"/>
    </source>
</evidence>
<dbReference type="InterPro" id="IPR001100">
    <property type="entry name" value="Pyr_nuc-diS_OxRdtase"/>
</dbReference>
<dbReference type="PANTHER" id="PTHR22912">
    <property type="entry name" value="DISULFIDE OXIDOREDUCTASE"/>
    <property type="match status" value="1"/>
</dbReference>
<protein>
    <recommendedName>
        <fullName evidence="4 16">Dihydrolipoyl dehydrogenase</fullName>
        <ecNumber evidence="3 16">1.8.1.4</ecNumber>
    </recommendedName>
</protein>
<feature type="binding site" evidence="14">
    <location>
        <position position="115"/>
    </location>
    <ligand>
        <name>FAD</name>
        <dbReference type="ChEBI" id="CHEBI:57692"/>
    </ligand>
</feature>
<evidence type="ECO:0000256" key="9">
    <source>
        <dbReference type="ARBA" id="ARBA00023027"/>
    </source>
</evidence>
<name>A0A0X8FFX8_9LACT</name>
<sequence length="471" mass="50179">MMINTDLVVLGGGPAGYVAAIQAAKLGLEVYLIEEDKVGGTCLNRGCIPTKALLQAAHVKDTVDQAQDFGIESSGQSQVKMEKVQSYKNAVVKQLVTGVEGLVKKNKVHLLKGHGAVLGPSIFSPNSGAIAVSPNDPKEEESIIVPKNVIIASGSRNKNLPNITIDEEYILSSTGLLEIEKIPESIAIIGGGVIGVEFASFLARMGSQVTIIEYLDRLLANEGKNISQALAKSFKKQGISLKLGCQVDQAQVKDGQVLVSMNQGQDQEVFDKVLVAVGREPNIDNIGLHNTSIKYGKKGIEVNQHFQTKEGHIYAIGDAINTLQLAHVAMAEAKCAVDHIVNKTSDPLNYTMLPRCVYSSPEIASVGYNQDNLPEGVEAKVGHFPLAGNGKALIEQASDGFIEVIRDQATDDLLGITIFGPHASELISEGSLGLYLNAANEEIATTVHPHPSLSEALQEAALDAMDIAIHK</sequence>
<evidence type="ECO:0000256" key="12">
    <source>
        <dbReference type="ARBA" id="ARBA00049187"/>
    </source>
</evidence>
<keyword evidence="9 14" id="KW-0520">NAD</keyword>
<dbReference type="AlphaFoldDB" id="A0A0X8FFX8"/>
<proteinExistence type="inferred from homology"/>
<feature type="binding site" evidence="14">
    <location>
        <position position="278"/>
    </location>
    <ligand>
        <name>NAD(+)</name>
        <dbReference type="ChEBI" id="CHEBI:57540"/>
    </ligand>
</feature>
<dbReference type="GO" id="GO:0050660">
    <property type="term" value="F:flavin adenine dinucleotide binding"/>
    <property type="evidence" value="ECO:0007669"/>
    <property type="project" value="InterPro"/>
</dbReference>
<keyword evidence="10" id="KW-1015">Disulfide bond</keyword>
<dbReference type="InterPro" id="IPR050151">
    <property type="entry name" value="Class-I_Pyr_Nuc-Dis_Oxidored"/>
</dbReference>
<dbReference type="PRINTS" id="PR00368">
    <property type="entry name" value="FADPNR"/>
</dbReference>
<dbReference type="PROSITE" id="PS00076">
    <property type="entry name" value="PYRIDINE_REDOX_1"/>
    <property type="match status" value="1"/>
</dbReference>
<comment type="cofactor">
    <cofactor evidence="14 16">
        <name>FAD</name>
        <dbReference type="ChEBI" id="CHEBI:57692"/>
    </cofactor>
    <text evidence="14 16">Binds 1 FAD per subunit.</text>
</comment>
<feature type="domain" description="FAD/NAD(P)-binding" evidence="18">
    <location>
        <begin position="6"/>
        <end position="333"/>
    </location>
</feature>
<dbReference type="FunFam" id="3.30.390.30:FF:000001">
    <property type="entry name" value="Dihydrolipoyl dehydrogenase"/>
    <property type="match status" value="1"/>
</dbReference>
<dbReference type="InterPro" id="IPR006258">
    <property type="entry name" value="Lipoamide_DH"/>
</dbReference>
<evidence type="ECO:0000313" key="19">
    <source>
        <dbReference type="EMBL" id="QPS01722.1"/>
    </source>
</evidence>
<dbReference type="InterPro" id="IPR016156">
    <property type="entry name" value="FAD/NAD-linked_Rdtase_dimer_sf"/>
</dbReference>
<dbReference type="GO" id="GO:0005737">
    <property type="term" value="C:cytoplasm"/>
    <property type="evidence" value="ECO:0007669"/>
    <property type="project" value="UniProtKB-SubCell"/>
</dbReference>
<keyword evidence="7 14" id="KW-0274">FAD</keyword>
<evidence type="ECO:0000256" key="6">
    <source>
        <dbReference type="ARBA" id="ARBA00022630"/>
    </source>
</evidence>
<dbReference type="RefSeq" id="WP_060778999.1">
    <property type="nucleotide sequence ID" value="NZ_CAJHLF010000006.1"/>
</dbReference>
<evidence type="ECO:0000256" key="5">
    <source>
        <dbReference type="ARBA" id="ARBA00022490"/>
    </source>
</evidence>
<dbReference type="SUPFAM" id="SSF51905">
    <property type="entry name" value="FAD/NAD(P)-binding domain"/>
    <property type="match status" value="1"/>
</dbReference>
<dbReference type="Gene3D" id="3.30.390.30">
    <property type="match status" value="1"/>
</dbReference>
<dbReference type="Pfam" id="PF02852">
    <property type="entry name" value="Pyr_redox_dim"/>
    <property type="match status" value="1"/>
</dbReference>
<evidence type="ECO:0000256" key="15">
    <source>
        <dbReference type="PIRSR" id="PIRSR000350-4"/>
    </source>
</evidence>
<dbReference type="GeneID" id="35768038"/>
<dbReference type="GO" id="GO:0004148">
    <property type="term" value="F:dihydrolipoyl dehydrogenase (NADH) activity"/>
    <property type="evidence" value="ECO:0007669"/>
    <property type="project" value="UniProtKB-EC"/>
</dbReference>
<dbReference type="GO" id="GO:0006103">
    <property type="term" value="P:2-oxoglutarate metabolic process"/>
    <property type="evidence" value="ECO:0007669"/>
    <property type="project" value="TreeGrafter"/>
</dbReference>
<dbReference type="Gene3D" id="3.50.50.60">
    <property type="entry name" value="FAD/NAD(P)-binding domain"/>
    <property type="match status" value="2"/>
</dbReference>
<dbReference type="KEGG" id="aun:AWM73_08790"/>
<evidence type="ECO:0000256" key="1">
    <source>
        <dbReference type="ARBA" id="ARBA00004496"/>
    </source>
</evidence>
<dbReference type="OrthoDB" id="9800167at2"/>
<dbReference type="EC" id="1.8.1.4" evidence="3 16"/>
<dbReference type="SUPFAM" id="SSF55424">
    <property type="entry name" value="FAD/NAD-linked reductases, dimerisation (C-terminal) domain"/>
    <property type="match status" value="1"/>
</dbReference>
<evidence type="ECO:0000256" key="16">
    <source>
        <dbReference type="RuleBase" id="RU003692"/>
    </source>
</evidence>
<evidence type="ECO:0000256" key="10">
    <source>
        <dbReference type="ARBA" id="ARBA00023157"/>
    </source>
</evidence>
<evidence type="ECO:0000256" key="7">
    <source>
        <dbReference type="ARBA" id="ARBA00022827"/>
    </source>
</evidence>
<feature type="binding site" evidence="14">
    <location>
        <begin position="190"/>
        <end position="197"/>
    </location>
    <ligand>
        <name>NAD(+)</name>
        <dbReference type="ChEBI" id="CHEBI:57540"/>
    </ligand>
</feature>
<feature type="active site" description="Proton acceptor" evidence="13">
    <location>
        <position position="450"/>
    </location>
</feature>
<evidence type="ECO:0000256" key="3">
    <source>
        <dbReference type="ARBA" id="ARBA00012608"/>
    </source>
</evidence>
<dbReference type="PANTHER" id="PTHR22912:SF217">
    <property type="entry name" value="DIHYDROLIPOYL DEHYDROGENASE"/>
    <property type="match status" value="1"/>
</dbReference>
<feature type="binding site" evidence="14">
    <location>
        <position position="51"/>
    </location>
    <ligand>
        <name>FAD</name>
        <dbReference type="ChEBI" id="CHEBI:57692"/>
    </ligand>
</feature>
<comment type="similarity">
    <text evidence="2 16">Belongs to the class-I pyridine nucleotide-disulfide oxidoreductase family.</text>
</comment>
<comment type="catalytic activity">
    <reaction evidence="12 16">
        <text>N(6)-[(R)-dihydrolipoyl]-L-lysyl-[protein] + NAD(+) = N(6)-[(R)-lipoyl]-L-lysyl-[protein] + NADH + H(+)</text>
        <dbReference type="Rhea" id="RHEA:15045"/>
        <dbReference type="Rhea" id="RHEA-COMP:10474"/>
        <dbReference type="Rhea" id="RHEA-COMP:10475"/>
        <dbReference type="ChEBI" id="CHEBI:15378"/>
        <dbReference type="ChEBI" id="CHEBI:57540"/>
        <dbReference type="ChEBI" id="CHEBI:57945"/>
        <dbReference type="ChEBI" id="CHEBI:83099"/>
        <dbReference type="ChEBI" id="CHEBI:83100"/>
        <dbReference type="EC" id="1.8.1.4"/>
    </reaction>
</comment>
<comment type="subcellular location">
    <subcellularLocation>
        <location evidence="1">Cytoplasm</location>
    </subcellularLocation>
</comment>
<comment type="miscellaneous">
    <text evidence="16">The active site is a redox-active disulfide bond.</text>
</comment>
<evidence type="ECO:0000259" key="17">
    <source>
        <dbReference type="Pfam" id="PF02852"/>
    </source>
</evidence>
<dbReference type="InterPro" id="IPR012999">
    <property type="entry name" value="Pyr_OxRdtase_I_AS"/>
</dbReference>
<feature type="binding site" evidence="14">
    <location>
        <position position="318"/>
    </location>
    <ligand>
        <name>FAD</name>
        <dbReference type="ChEBI" id="CHEBI:57692"/>
    </ligand>
</feature>
<dbReference type="InterPro" id="IPR023753">
    <property type="entry name" value="FAD/NAD-binding_dom"/>
</dbReference>
<reference evidence="19 20" key="1">
    <citation type="submission" date="2020-12" db="EMBL/GenBank/DDBJ databases">
        <title>FDA dAtabase for Regulatory Grade micrObial Sequences (FDA-ARGOS): Supporting development and validation of Infectious Disease Dx tests.</title>
        <authorList>
            <person name="Sproer C."/>
            <person name="Gronow S."/>
            <person name="Severitt S."/>
            <person name="Schroder I."/>
            <person name="Tallon L."/>
            <person name="Sadzewicz L."/>
            <person name="Zhao X."/>
            <person name="Boylan J."/>
            <person name="Ott S."/>
            <person name="Bowen H."/>
            <person name="Vavikolanu K."/>
            <person name="Mehta A."/>
            <person name="Aluvathingal J."/>
            <person name="Nadendla S."/>
            <person name="Lowell S."/>
            <person name="Myers T."/>
            <person name="Yan Y."/>
            <person name="Sichtig H."/>
        </authorList>
    </citation>
    <scope>NUCLEOTIDE SEQUENCE [LARGE SCALE GENOMIC DNA]</scope>
    <source>
        <strain evidence="19 20">FDAARGOS_911</strain>
    </source>
</reference>
<gene>
    <name evidence="19" type="primary">lpdA</name>
    <name evidence="19" type="ORF">I6G68_01215</name>
</gene>
<dbReference type="PIRSF" id="PIRSF000350">
    <property type="entry name" value="Mercury_reductase_MerA"/>
    <property type="match status" value="1"/>
</dbReference>
<keyword evidence="14" id="KW-0547">Nucleotide-binding</keyword>
<feature type="binding site" evidence="14">
    <location>
        <position position="213"/>
    </location>
    <ligand>
        <name>NAD(+)</name>
        <dbReference type="ChEBI" id="CHEBI:57540"/>
    </ligand>
</feature>
<dbReference type="InterPro" id="IPR036188">
    <property type="entry name" value="FAD/NAD-bd_sf"/>
</dbReference>
<dbReference type="Proteomes" id="UP000594771">
    <property type="component" value="Chromosome"/>
</dbReference>
<dbReference type="NCBIfam" id="TIGR01350">
    <property type="entry name" value="lipoamide_DH"/>
    <property type="match status" value="1"/>
</dbReference>